<evidence type="ECO:0000313" key="2">
    <source>
        <dbReference type="Proteomes" id="UP000030321"/>
    </source>
</evidence>
<comment type="caution">
    <text evidence="1">The sequence shown here is derived from an EMBL/GenBank/DDBJ whole genome shotgun (WGS) entry which is preliminary data.</text>
</comment>
<gene>
    <name evidence="1" type="ORF">N44_02549</name>
</gene>
<proteinExistence type="predicted"/>
<reference evidence="2" key="1">
    <citation type="journal article" date="2015" name="Genome">
        <title>Whole Genome Sequence of the Non-Microcystin-Producing Microcystis aeruginosa Strain NIES-44.</title>
        <authorList>
            <person name="Okano K."/>
            <person name="Miyata N."/>
            <person name="Ozaki Y."/>
        </authorList>
    </citation>
    <scope>NUCLEOTIDE SEQUENCE [LARGE SCALE GENOMIC DNA]</scope>
    <source>
        <strain evidence="2">NIES-44</strain>
    </source>
</reference>
<dbReference type="Proteomes" id="UP000030321">
    <property type="component" value="Unassembled WGS sequence"/>
</dbReference>
<protein>
    <submittedName>
        <fullName evidence="1">Uncharacterized protein</fullName>
    </submittedName>
</protein>
<name>A0A0A1VWN7_MICAE</name>
<sequence length="37" mass="4402">MPQMDFLLGMTIPFRFGSTDSHYLKKLLNWKNQKDSL</sequence>
<accession>A0A0A1VWN7</accession>
<dbReference type="AlphaFoldDB" id="A0A0A1VWN7"/>
<dbReference type="EMBL" id="BBPA01000051">
    <property type="protein sequence ID" value="GAL93969.1"/>
    <property type="molecule type" value="Genomic_DNA"/>
</dbReference>
<organism evidence="1 2">
    <name type="scientific">Microcystis aeruginosa NIES-44</name>
    <dbReference type="NCBI Taxonomy" id="449439"/>
    <lineage>
        <taxon>Bacteria</taxon>
        <taxon>Bacillati</taxon>
        <taxon>Cyanobacteriota</taxon>
        <taxon>Cyanophyceae</taxon>
        <taxon>Oscillatoriophycideae</taxon>
        <taxon>Chroococcales</taxon>
        <taxon>Microcystaceae</taxon>
        <taxon>Microcystis</taxon>
    </lineage>
</organism>
<evidence type="ECO:0000313" key="1">
    <source>
        <dbReference type="EMBL" id="GAL93969.1"/>
    </source>
</evidence>